<protein>
    <submittedName>
        <fullName evidence="2">Uncharacterized protein</fullName>
    </submittedName>
</protein>
<dbReference type="Proteomes" id="UP000323917">
    <property type="component" value="Chromosome"/>
</dbReference>
<dbReference type="EMBL" id="CP042913">
    <property type="protein sequence ID" value="QEG37856.1"/>
    <property type="molecule type" value="Genomic_DNA"/>
</dbReference>
<feature type="transmembrane region" description="Helical" evidence="1">
    <location>
        <begin position="38"/>
        <end position="62"/>
    </location>
</feature>
<evidence type="ECO:0000313" key="3">
    <source>
        <dbReference type="Proteomes" id="UP000323917"/>
    </source>
</evidence>
<gene>
    <name evidence="2" type="ORF">Pr1d_52040</name>
</gene>
<feature type="transmembrane region" description="Helical" evidence="1">
    <location>
        <begin position="173"/>
        <end position="191"/>
    </location>
</feature>
<feature type="transmembrane region" description="Helical" evidence="1">
    <location>
        <begin position="141"/>
        <end position="161"/>
    </location>
</feature>
<dbReference type="AlphaFoldDB" id="A0A5B9QLC3"/>
<evidence type="ECO:0000313" key="2">
    <source>
        <dbReference type="EMBL" id="QEG37856.1"/>
    </source>
</evidence>
<sequence length="298" mass="31404">MITLSDFLLGGLLPGVLALATLSGVWKFTHNAASSWRTAVVLSFLLGMWALDARGIGVLSAISKSLRIQESKDFLTLLVILGVFPDAVAVYGKQARIIAWILRIALCVFLPWRLLAGSVYLPKPTAVPNPFNTAAWSTVEALWWLGGIAAVLVSIWGLFIAARDHAPRLRATLTALVAFAAAVTLALSGSLTYGQLMGILTATLTGCAIASSFWNLERGPDAAAGPILMAFGGALVLAHFFAELKLMYAGLLLIAFAVAGGWFFAGKKWSTPLRCAVCAILAGLVVALSGMDFIAAQG</sequence>
<keyword evidence="1" id="KW-0472">Membrane</keyword>
<accession>A0A5B9QLC3</accession>
<dbReference type="RefSeq" id="WP_148076029.1">
    <property type="nucleotide sequence ID" value="NZ_CP042913.1"/>
</dbReference>
<proteinExistence type="predicted"/>
<feature type="transmembrane region" description="Helical" evidence="1">
    <location>
        <begin position="197"/>
        <end position="216"/>
    </location>
</feature>
<organism evidence="2 3">
    <name type="scientific">Bythopirellula goksoeyrii</name>
    <dbReference type="NCBI Taxonomy" id="1400387"/>
    <lineage>
        <taxon>Bacteria</taxon>
        <taxon>Pseudomonadati</taxon>
        <taxon>Planctomycetota</taxon>
        <taxon>Planctomycetia</taxon>
        <taxon>Pirellulales</taxon>
        <taxon>Lacipirellulaceae</taxon>
        <taxon>Bythopirellula</taxon>
    </lineage>
</organism>
<feature type="transmembrane region" description="Helical" evidence="1">
    <location>
        <begin position="6"/>
        <end position="26"/>
    </location>
</feature>
<keyword evidence="1" id="KW-1133">Transmembrane helix</keyword>
<evidence type="ECO:0000256" key="1">
    <source>
        <dbReference type="SAM" id="Phobius"/>
    </source>
</evidence>
<dbReference type="OrthoDB" id="9829440at2"/>
<keyword evidence="1" id="KW-0812">Transmembrane</keyword>
<reference evidence="2 3" key="1">
    <citation type="submission" date="2019-08" db="EMBL/GenBank/DDBJ databases">
        <title>Deep-cultivation of Planctomycetes and their phenomic and genomic characterization uncovers novel biology.</title>
        <authorList>
            <person name="Wiegand S."/>
            <person name="Jogler M."/>
            <person name="Boedeker C."/>
            <person name="Pinto D."/>
            <person name="Vollmers J."/>
            <person name="Rivas-Marin E."/>
            <person name="Kohn T."/>
            <person name="Peeters S.H."/>
            <person name="Heuer A."/>
            <person name="Rast P."/>
            <person name="Oberbeckmann S."/>
            <person name="Bunk B."/>
            <person name="Jeske O."/>
            <person name="Meyerdierks A."/>
            <person name="Storesund J.E."/>
            <person name="Kallscheuer N."/>
            <person name="Luecker S."/>
            <person name="Lage O.M."/>
            <person name="Pohl T."/>
            <person name="Merkel B.J."/>
            <person name="Hornburger P."/>
            <person name="Mueller R.-W."/>
            <person name="Bruemmer F."/>
            <person name="Labrenz M."/>
            <person name="Spormann A.M."/>
            <person name="Op den Camp H."/>
            <person name="Overmann J."/>
            <person name="Amann R."/>
            <person name="Jetten M.S.M."/>
            <person name="Mascher T."/>
            <person name="Medema M.H."/>
            <person name="Devos D.P."/>
            <person name="Kaster A.-K."/>
            <person name="Ovreas L."/>
            <person name="Rohde M."/>
            <person name="Galperin M.Y."/>
            <person name="Jogler C."/>
        </authorList>
    </citation>
    <scope>NUCLEOTIDE SEQUENCE [LARGE SCALE GENOMIC DNA]</scope>
    <source>
        <strain evidence="2 3">Pr1d</strain>
    </source>
</reference>
<feature type="transmembrane region" description="Helical" evidence="1">
    <location>
        <begin position="247"/>
        <end position="265"/>
    </location>
</feature>
<keyword evidence="3" id="KW-1185">Reference proteome</keyword>
<name>A0A5B9QLC3_9BACT</name>
<feature type="transmembrane region" description="Helical" evidence="1">
    <location>
        <begin position="277"/>
        <end position="296"/>
    </location>
</feature>
<feature type="transmembrane region" description="Helical" evidence="1">
    <location>
        <begin position="98"/>
        <end position="121"/>
    </location>
</feature>
<feature type="transmembrane region" description="Helical" evidence="1">
    <location>
        <begin position="223"/>
        <end position="241"/>
    </location>
</feature>
<dbReference type="KEGG" id="bgok:Pr1d_52040"/>
<feature type="transmembrane region" description="Helical" evidence="1">
    <location>
        <begin position="74"/>
        <end position="91"/>
    </location>
</feature>